<feature type="region of interest" description="Disordered" evidence="1">
    <location>
        <begin position="1"/>
        <end position="67"/>
    </location>
</feature>
<dbReference type="Proteomes" id="UP001589867">
    <property type="component" value="Unassembled WGS sequence"/>
</dbReference>
<protein>
    <submittedName>
        <fullName evidence="3">IS701 family transposase</fullName>
    </submittedName>
</protein>
<accession>A0ABV6M7D0</accession>
<organism evidence="3 4">
    <name type="scientific">Phytohabitans kaempferiae</name>
    <dbReference type="NCBI Taxonomy" id="1620943"/>
    <lineage>
        <taxon>Bacteria</taxon>
        <taxon>Bacillati</taxon>
        <taxon>Actinomycetota</taxon>
        <taxon>Actinomycetes</taxon>
        <taxon>Micromonosporales</taxon>
        <taxon>Micromonosporaceae</taxon>
    </lineage>
</organism>
<keyword evidence="4" id="KW-1185">Reference proteome</keyword>
<dbReference type="PANTHER" id="PTHR33627">
    <property type="entry name" value="TRANSPOSASE"/>
    <property type="match status" value="1"/>
</dbReference>
<dbReference type="InterPro" id="IPR012337">
    <property type="entry name" value="RNaseH-like_sf"/>
</dbReference>
<evidence type="ECO:0000256" key="1">
    <source>
        <dbReference type="SAM" id="MobiDB-lite"/>
    </source>
</evidence>
<dbReference type="Pfam" id="PF13546">
    <property type="entry name" value="DDE_5"/>
    <property type="match status" value="1"/>
</dbReference>
<dbReference type="InterPro" id="IPR038721">
    <property type="entry name" value="IS701-like_DDE_dom"/>
</dbReference>
<comment type="caution">
    <text evidence="3">The sequence shown here is derived from an EMBL/GenBank/DDBJ whole genome shotgun (WGS) entry which is preliminary data.</text>
</comment>
<evidence type="ECO:0000313" key="3">
    <source>
        <dbReference type="EMBL" id="MFC0530573.1"/>
    </source>
</evidence>
<feature type="compositionally biased region" description="Basic residues" evidence="1">
    <location>
        <begin position="1"/>
        <end position="18"/>
    </location>
</feature>
<dbReference type="NCBIfam" id="NF033540">
    <property type="entry name" value="transpos_IS701"/>
    <property type="match status" value="1"/>
</dbReference>
<feature type="domain" description="Transposase IS701-like DDE" evidence="2">
    <location>
        <begin position="48"/>
        <end position="126"/>
    </location>
</feature>
<proteinExistence type="predicted"/>
<dbReference type="PANTHER" id="PTHR33627:SF1">
    <property type="entry name" value="TRANSPOSASE"/>
    <property type="match status" value="1"/>
</dbReference>
<feature type="compositionally biased region" description="Low complexity" evidence="1">
    <location>
        <begin position="22"/>
        <end position="34"/>
    </location>
</feature>
<dbReference type="SUPFAM" id="SSF53098">
    <property type="entry name" value="Ribonuclease H-like"/>
    <property type="match status" value="1"/>
</dbReference>
<dbReference type="EMBL" id="JBHLUH010000048">
    <property type="protein sequence ID" value="MFC0530573.1"/>
    <property type="molecule type" value="Genomic_DNA"/>
</dbReference>
<reference evidence="3 4" key="1">
    <citation type="submission" date="2024-09" db="EMBL/GenBank/DDBJ databases">
        <authorList>
            <person name="Sun Q."/>
            <person name="Mori K."/>
        </authorList>
    </citation>
    <scope>NUCLEOTIDE SEQUENCE [LARGE SCALE GENOMIC DNA]</scope>
    <source>
        <strain evidence="3 4">TBRC 3947</strain>
    </source>
</reference>
<evidence type="ECO:0000313" key="4">
    <source>
        <dbReference type="Proteomes" id="UP001589867"/>
    </source>
</evidence>
<gene>
    <name evidence="3" type="ORF">ACFFIA_23195</name>
</gene>
<dbReference type="InterPro" id="IPR039365">
    <property type="entry name" value="IS701-like"/>
</dbReference>
<evidence type="ECO:0000259" key="2">
    <source>
        <dbReference type="Pfam" id="PF13546"/>
    </source>
</evidence>
<sequence>MGHHPRPAHRQAARRTDHHRPAAYGAAPLRPAALTPHPTPLQRPVRHAPRQQTVRPERQAAAGVPTDTAFATKPALARQMITAALDGGVQAGWFTGDEAYGADPGLRADLEHRGIGYVLAVSCHRPIATNDGRTLTRADDLATQLPDSAWQPLSCGPGAKGPRLYLWAWITTATSDGEHRTLLIRRNPHTGELAYYLCWSPHPTPLRTLVRVAGCRWSIEELFQTGKNETGLDHYQVRGWTPWHRFITLAMLALAILTTLTTQDDQDIDTEHIAITVAESRRLLNALIITPAHDLAHTMRWSAWRRKVQARARRAHYQRRLTRDTQVMLEY</sequence>
<dbReference type="RefSeq" id="WP_377253731.1">
    <property type="nucleotide sequence ID" value="NZ_JBHLUH010000048.1"/>
</dbReference>
<name>A0ABV6M7D0_9ACTN</name>